<dbReference type="AlphaFoldDB" id="A0A7Y6I4F8"/>
<dbReference type="Proteomes" id="UP000586042">
    <property type="component" value="Unassembled WGS sequence"/>
</dbReference>
<evidence type="ECO:0000313" key="3">
    <source>
        <dbReference type="EMBL" id="NUW31528.1"/>
    </source>
</evidence>
<dbReference type="RefSeq" id="WP_175588978.1">
    <property type="nucleotide sequence ID" value="NZ_JABWGN010000003.1"/>
</dbReference>
<proteinExistence type="predicted"/>
<dbReference type="EMBL" id="JABWGN010000003">
    <property type="protein sequence ID" value="NUW31528.1"/>
    <property type="molecule type" value="Genomic_DNA"/>
</dbReference>
<keyword evidence="2" id="KW-0472">Membrane</keyword>
<name>A0A7Y6I4F8_9ACTN</name>
<keyword evidence="2" id="KW-0812">Transmembrane</keyword>
<keyword evidence="4" id="KW-1185">Reference proteome</keyword>
<protein>
    <submittedName>
        <fullName evidence="3">DUF3995 domain-containing protein</fullName>
    </submittedName>
</protein>
<feature type="transmembrane region" description="Helical" evidence="2">
    <location>
        <begin position="53"/>
        <end position="71"/>
    </location>
</feature>
<gene>
    <name evidence="3" type="ORF">HTZ77_08830</name>
</gene>
<keyword evidence="2" id="KW-1133">Transmembrane helix</keyword>
<reference evidence="3 4" key="1">
    <citation type="submission" date="2020-06" db="EMBL/GenBank/DDBJ databases">
        <title>Nonomuraea sp. SMC257, a novel actinomycete isolated from soil.</title>
        <authorList>
            <person name="Chanama M."/>
        </authorList>
    </citation>
    <scope>NUCLEOTIDE SEQUENCE [LARGE SCALE GENOMIC DNA]</scope>
    <source>
        <strain evidence="3 4">SMC257</strain>
    </source>
</reference>
<dbReference type="InterPro" id="IPR025058">
    <property type="entry name" value="DUF3995"/>
</dbReference>
<feature type="transmembrane region" description="Helical" evidence="2">
    <location>
        <begin position="83"/>
        <end position="107"/>
    </location>
</feature>
<evidence type="ECO:0000256" key="2">
    <source>
        <dbReference type="SAM" id="Phobius"/>
    </source>
</evidence>
<evidence type="ECO:0000313" key="4">
    <source>
        <dbReference type="Proteomes" id="UP000586042"/>
    </source>
</evidence>
<feature type="transmembrane region" description="Helical" evidence="2">
    <location>
        <begin position="113"/>
        <end position="137"/>
    </location>
</feature>
<comment type="caution">
    <text evidence="3">The sequence shown here is derived from an EMBL/GenBank/DDBJ whole genome shotgun (WGS) entry which is preliminary data.</text>
</comment>
<feature type="region of interest" description="Disordered" evidence="1">
    <location>
        <begin position="143"/>
        <end position="166"/>
    </location>
</feature>
<evidence type="ECO:0000256" key="1">
    <source>
        <dbReference type="SAM" id="MobiDB-lite"/>
    </source>
</evidence>
<sequence length="166" mass="17092">MNTSRLGALTAAVLLTDAAAHLYWLTGRTWPAHDVRSLSLAVLNAEVPFTPRVLVPLAVVLTTGAVAVLACSRGRGGLPARLITGAVAAGTLVRAAAGLVWILGIGADTATPFFWLNLVLYTPLCVGMAAAAGLIAIRRPARAARPPRTPRPAAPLSQAPGRPGRP</sequence>
<accession>A0A7Y6I4F8</accession>
<dbReference type="Pfam" id="PF13160">
    <property type="entry name" value="DUF3995"/>
    <property type="match status" value="1"/>
</dbReference>
<organism evidence="3 4">
    <name type="scientific">Nonomuraea montanisoli</name>
    <dbReference type="NCBI Taxonomy" id="2741721"/>
    <lineage>
        <taxon>Bacteria</taxon>
        <taxon>Bacillati</taxon>
        <taxon>Actinomycetota</taxon>
        <taxon>Actinomycetes</taxon>
        <taxon>Streptosporangiales</taxon>
        <taxon>Streptosporangiaceae</taxon>
        <taxon>Nonomuraea</taxon>
    </lineage>
</organism>